<evidence type="ECO:0000256" key="3">
    <source>
        <dbReference type="ARBA" id="ARBA00009789"/>
    </source>
</evidence>
<accession>A0ABR8PWW7</accession>
<dbReference type="InterPro" id="IPR001228">
    <property type="entry name" value="IspD"/>
</dbReference>
<dbReference type="InterPro" id="IPR029044">
    <property type="entry name" value="Nucleotide-diphossugar_trans"/>
</dbReference>
<dbReference type="InterPro" id="IPR018294">
    <property type="entry name" value="ISPD_synthase_CS"/>
</dbReference>
<dbReference type="PROSITE" id="PS01295">
    <property type="entry name" value="ISPD"/>
    <property type="match status" value="1"/>
</dbReference>
<evidence type="ECO:0000256" key="4">
    <source>
        <dbReference type="ARBA" id="ARBA00022679"/>
    </source>
</evidence>
<feature type="site" description="Positions MEP for the nucleophilic attack" evidence="7">
    <location>
        <position position="208"/>
    </location>
</feature>
<comment type="catalytic activity">
    <reaction evidence="1 7">
        <text>2-C-methyl-D-erythritol 4-phosphate + CTP + H(+) = 4-CDP-2-C-methyl-D-erythritol + diphosphate</text>
        <dbReference type="Rhea" id="RHEA:13429"/>
        <dbReference type="ChEBI" id="CHEBI:15378"/>
        <dbReference type="ChEBI" id="CHEBI:33019"/>
        <dbReference type="ChEBI" id="CHEBI:37563"/>
        <dbReference type="ChEBI" id="CHEBI:57823"/>
        <dbReference type="ChEBI" id="CHEBI:58262"/>
        <dbReference type="EC" id="2.7.7.60"/>
    </reaction>
</comment>
<protein>
    <recommendedName>
        <fullName evidence="7">2-C-methyl-D-erythritol 4-phosphate cytidylyltransferase</fullName>
        <ecNumber evidence="7">2.7.7.60</ecNumber>
    </recommendedName>
    <alternativeName>
        <fullName evidence="7">4-diphosphocytidyl-2C-methyl-D-erythritol synthase</fullName>
    </alternativeName>
    <alternativeName>
        <fullName evidence="7">MEP cytidylyltransferase</fullName>
        <shortName evidence="7">MCT</shortName>
    </alternativeName>
</protein>
<keyword evidence="4 7" id="KW-0808">Transferase</keyword>
<evidence type="ECO:0000256" key="1">
    <source>
        <dbReference type="ARBA" id="ARBA00001282"/>
    </source>
</evidence>
<name>A0ABR8PWW7_9CLOT</name>
<dbReference type="Proteomes" id="UP000627781">
    <property type="component" value="Unassembled WGS sequence"/>
</dbReference>
<reference evidence="8 9" key="1">
    <citation type="submission" date="2020-08" db="EMBL/GenBank/DDBJ databases">
        <title>A Genomic Blueprint of the Chicken Gut Microbiome.</title>
        <authorList>
            <person name="Gilroy R."/>
            <person name="Ravi A."/>
            <person name="Getino M."/>
            <person name="Pursley I."/>
            <person name="Horton D.L."/>
            <person name="Alikhan N.-F."/>
            <person name="Baker D."/>
            <person name="Gharbi K."/>
            <person name="Hall N."/>
            <person name="Watson M."/>
            <person name="Adriaenssens E.M."/>
            <person name="Foster-Nyarko E."/>
            <person name="Jarju S."/>
            <person name="Secka A."/>
            <person name="Antonio M."/>
            <person name="Oren A."/>
            <person name="Chaudhuri R."/>
            <person name="La Ragione R.M."/>
            <person name="Hildebrand F."/>
            <person name="Pallen M.J."/>
        </authorList>
    </citation>
    <scope>NUCLEOTIDE SEQUENCE [LARGE SCALE GENOMIC DNA]</scope>
    <source>
        <strain evidence="8 9">Sa3CVN1</strain>
    </source>
</reference>
<evidence type="ECO:0000256" key="7">
    <source>
        <dbReference type="HAMAP-Rule" id="MF_00108"/>
    </source>
</evidence>
<gene>
    <name evidence="7 8" type="primary">ispD</name>
    <name evidence="8" type="ORF">H9661_15145</name>
</gene>
<dbReference type="Gene3D" id="3.90.550.10">
    <property type="entry name" value="Spore Coat Polysaccharide Biosynthesis Protein SpsA, Chain A"/>
    <property type="match status" value="1"/>
</dbReference>
<evidence type="ECO:0000313" key="9">
    <source>
        <dbReference type="Proteomes" id="UP000627781"/>
    </source>
</evidence>
<comment type="pathway">
    <text evidence="2 7">Isoprenoid biosynthesis; isopentenyl diphosphate biosynthesis via DXP pathway; isopentenyl diphosphate from 1-deoxy-D-xylulose 5-phosphate: step 2/6.</text>
</comment>
<comment type="similarity">
    <text evidence="3 7">Belongs to the IspD/TarI cytidylyltransferase family. IspD subfamily.</text>
</comment>
<dbReference type="EC" id="2.7.7.60" evidence="7"/>
<feature type="site" description="Transition state stabilizer" evidence="7">
    <location>
        <position position="14"/>
    </location>
</feature>
<dbReference type="GO" id="GO:0050518">
    <property type="term" value="F:2-C-methyl-D-erythritol 4-phosphate cytidylyltransferase activity"/>
    <property type="evidence" value="ECO:0007669"/>
    <property type="project" value="UniProtKB-EC"/>
</dbReference>
<sequence>MVSAIILAGGRGKRIGKDISKQFIIINEKPILYYTIKKFLECKSVDEIVLVLPKDEISYCKEHVLKKHSLKVDKIVEGGKERQDSVYNGLKVLSETDIIVIHDGARPFISESIIDKGIECAVKYGAAAPGVMPKDTIKVRDKNFFSKETLNRSELVSVQTPQVFKSEIIKECHEKIKEDNFIATDDTMVVERYGYKVYLYEGDYKNIKITTPEDLFLAEYMLKKDSKNLY</sequence>
<feature type="site" description="Positions MEP for the nucleophilic attack" evidence="7">
    <location>
        <position position="152"/>
    </location>
</feature>
<dbReference type="InterPro" id="IPR050088">
    <property type="entry name" value="IspD/TarI_cytidylyltransf_bact"/>
</dbReference>
<comment type="function">
    <text evidence="7">Catalyzes the formation of 4-diphosphocytidyl-2-C-methyl-D-erythritol from CTP and 2-C-methyl-D-erythritol 4-phosphate (MEP).</text>
</comment>
<keyword evidence="5 7" id="KW-0548">Nucleotidyltransferase</keyword>
<evidence type="ECO:0000256" key="6">
    <source>
        <dbReference type="ARBA" id="ARBA00023229"/>
    </source>
</evidence>
<feature type="site" description="Transition state stabilizer" evidence="7">
    <location>
        <position position="21"/>
    </location>
</feature>
<dbReference type="NCBIfam" id="TIGR00453">
    <property type="entry name" value="ispD"/>
    <property type="match status" value="1"/>
</dbReference>
<keyword evidence="6 7" id="KW-0414">Isoprene biosynthesis</keyword>
<dbReference type="CDD" id="cd02516">
    <property type="entry name" value="CDP-ME_synthetase"/>
    <property type="match status" value="1"/>
</dbReference>
<dbReference type="PANTHER" id="PTHR32125:SF4">
    <property type="entry name" value="2-C-METHYL-D-ERYTHRITOL 4-PHOSPHATE CYTIDYLYLTRANSFERASE, CHLOROPLASTIC"/>
    <property type="match status" value="1"/>
</dbReference>
<evidence type="ECO:0000313" key="8">
    <source>
        <dbReference type="EMBL" id="MBD7912686.1"/>
    </source>
</evidence>
<dbReference type="HAMAP" id="MF_00108">
    <property type="entry name" value="IspD"/>
    <property type="match status" value="1"/>
</dbReference>
<dbReference type="NCBIfam" id="NF001183">
    <property type="entry name" value="PRK00155.1-3"/>
    <property type="match status" value="1"/>
</dbReference>
<dbReference type="RefSeq" id="WP_143318486.1">
    <property type="nucleotide sequence ID" value="NZ_JACSRA010000027.1"/>
</dbReference>
<organism evidence="8 9">
    <name type="scientific">Clostridium cibarium</name>
    <dbReference type="NCBI Taxonomy" id="2762247"/>
    <lineage>
        <taxon>Bacteria</taxon>
        <taxon>Bacillati</taxon>
        <taxon>Bacillota</taxon>
        <taxon>Clostridia</taxon>
        <taxon>Eubacteriales</taxon>
        <taxon>Clostridiaceae</taxon>
        <taxon>Clostridium</taxon>
    </lineage>
</organism>
<dbReference type="EMBL" id="JACSRA010000027">
    <property type="protein sequence ID" value="MBD7912686.1"/>
    <property type="molecule type" value="Genomic_DNA"/>
</dbReference>
<evidence type="ECO:0000256" key="2">
    <source>
        <dbReference type="ARBA" id="ARBA00004787"/>
    </source>
</evidence>
<comment type="caution">
    <text evidence="8">The sequence shown here is derived from an EMBL/GenBank/DDBJ whole genome shotgun (WGS) entry which is preliminary data.</text>
</comment>
<proteinExistence type="inferred from homology"/>
<evidence type="ECO:0000256" key="5">
    <source>
        <dbReference type="ARBA" id="ARBA00022695"/>
    </source>
</evidence>
<dbReference type="SUPFAM" id="SSF53448">
    <property type="entry name" value="Nucleotide-diphospho-sugar transferases"/>
    <property type="match status" value="1"/>
</dbReference>
<dbReference type="InterPro" id="IPR034683">
    <property type="entry name" value="IspD/TarI"/>
</dbReference>
<dbReference type="Pfam" id="PF01128">
    <property type="entry name" value="IspD"/>
    <property type="match status" value="1"/>
</dbReference>
<keyword evidence="9" id="KW-1185">Reference proteome</keyword>
<dbReference type="PANTHER" id="PTHR32125">
    <property type="entry name" value="2-C-METHYL-D-ERYTHRITOL 4-PHOSPHATE CYTIDYLYLTRANSFERASE, CHLOROPLASTIC"/>
    <property type="match status" value="1"/>
</dbReference>